<dbReference type="Gene3D" id="3.90.180.10">
    <property type="entry name" value="Medium-chain alcohol dehydrogenases, catalytic domain"/>
    <property type="match status" value="1"/>
</dbReference>
<dbReference type="SUPFAM" id="SSF50129">
    <property type="entry name" value="GroES-like"/>
    <property type="match status" value="1"/>
</dbReference>
<dbReference type="InterPro" id="IPR011032">
    <property type="entry name" value="GroES-like_sf"/>
</dbReference>
<reference evidence="2 3" key="1">
    <citation type="submission" date="2014-07" db="EMBL/GenBank/DDBJ databases">
        <title>Tepidicaulis marinum gen. nov., sp. nov., a novel marine bacterium denitrifying nitrate to nitrous oxide strictly under microaerobic conditions.</title>
        <authorList>
            <person name="Takeuchi M."/>
            <person name="Yamagishi T."/>
            <person name="Kamagata Y."/>
            <person name="Oshima K."/>
            <person name="Hattori M."/>
            <person name="Katayama T."/>
            <person name="Hanada S."/>
            <person name="Tamaki H."/>
            <person name="Marumo K."/>
            <person name="Maeda H."/>
            <person name="Nedachi M."/>
            <person name="Iwasaki W."/>
            <person name="Suwa Y."/>
            <person name="Sakata S."/>
        </authorList>
    </citation>
    <scope>NUCLEOTIDE SEQUENCE [LARGE SCALE GENOMIC DNA]</scope>
    <source>
        <strain evidence="2 3">MA2</strain>
    </source>
</reference>
<keyword evidence="3" id="KW-1185">Reference proteome</keyword>
<dbReference type="InterPro" id="IPR013149">
    <property type="entry name" value="ADH-like_C"/>
</dbReference>
<protein>
    <submittedName>
        <fullName evidence="2">Alcohol dehydrogenase</fullName>
    </submittedName>
</protein>
<dbReference type="Proteomes" id="UP000028702">
    <property type="component" value="Unassembled WGS sequence"/>
</dbReference>
<evidence type="ECO:0000259" key="1">
    <source>
        <dbReference type="SMART" id="SM00829"/>
    </source>
</evidence>
<dbReference type="SUPFAM" id="SSF51735">
    <property type="entry name" value="NAD(P)-binding Rossmann-fold domains"/>
    <property type="match status" value="1"/>
</dbReference>
<dbReference type="STRING" id="1333998.M2A_2533"/>
<dbReference type="GO" id="GO:0016491">
    <property type="term" value="F:oxidoreductase activity"/>
    <property type="evidence" value="ECO:0007669"/>
    <property type="project" value="InterPro"/>
</dbReference>
<dbReference type="PANTHER" id="PTHR43677">
    <property type="entry name" value="SHORT-CHAIN DEHYDROGENASE/REDUCTASE"/>
    <property type="match status" value="1"/>
</dbReference>
<dbReference type="CDD" id="cd08241">
    <property type="entry name" value="QOR1"/>
    <property type="match status" value="1"/>
</dbReference>
<dbReference type="Pfam" id="PF00107">
    <property type="entry name" value="ADH_zinc_N"/>
    <property type="match status" value="1"/>
</dbReference>
<evidence type="ECO:0000313" key="3">
    <source>
        <dbReference type="Proteomes" id="UP000028702"/>
    </source>
</evidence>
<dbReference type="InterPro" id="IPR002364">
    <property type="entry name" value="Quin_OxRdtase/zeta-crystal_CS"/>
</dbReference>
<dbReference type="Pfam" id="PF08240">
    <property type="entry name" value="ADH_N"/>
    <property type="match status" value="1"/>
</dbReference>
<gene>
    <name evidence="2" type="ORF">M2A_2533</name>
</gene>
<dbReference type="PANTHER" id="PTHR43677:SF4">
    <property type="entry name" value="QUINONE OXIDOREDUCTASE-LIKE PROTEIN 2"/>
    <property type="match status" value="1"/>
</dbReference>
<evidence type="ECO:0000313" key="2">
    <source>
        <dbReference type="EMBL" id="GAK46034.1"/>
    </source>
</evidence>
<dbReference type="eggNOG" id="COG0604">
    <property type="taxonomic scope" value="Bacteria"/>
</dbReference>
<accession>A0A081BDB6</accession>
<dbReference type="InterPro" id="IPR013154">
    <property type="entry name" value="ADH-like_N"/>
</dbReference>
<comment type="caution">
    <text evidence="2">The sequence shown here is derived from an EMBL/GenBank/DDBJ whole genome shotgun (WGS) entry which is preliminary data.</text>
</comment>
<dbReference type="SMART" id="SM00829">
    <property type="entry name" value="PKS_ER"/>
    <property type="match status" value="1"/>
</dbReference>
<dbReference type="EMBL" id="BBIO01000014">
    <property type="protein sequence ID" value="GAK46034.1"/>
    <property type="molecule type" value="Genomic_DNA"/>
</dbReference>
<sequence>MKAILCHDYAPPEKLRFEDVPDPAAKDGQAIIAIKAAGVGFVDGLLVQGLYQVKIPLPFIPGTEFSGIVESVGAGVKDLKPGDRVLGSAMGGACAEKIAVPAASCVPIPDNLDFAPAAGIIISYCTALYGLRACANAKGGETLLVLGAAGGVGSAAIQLAKAMGLSVIAAASSEEKRNTARTLGADHTVDYTKEDWRSDLKELTGGKGVDLVYDPVGGPISEAALRSLAPGGRHLVVGFAAGDIPRIPLNLPLLKRCSVVGVDWGGFARAEPQNAAPFMRDLMAMIAKGKLKPEGFALYPMAEAGRALSDIAARKALGKVVLTND</sequence>
<dbReference type="RefSeq" id="WP_045448168.1">
    <property type="nucleotide sequence ID" value="NZ_BBIO01000014.1"/>
</dbReference>
<dbReference type="PROSITE" id="PS01162">
    <property type="entry name" value="QOR_ZETA_CRYSTAL"/>
    <property type="match status" value="1"/>
</dbReference>
<name>A0A081BDB6_9HYPH</name>
<dbReference type="GO" id="GO:0008270">
    <property type="term" value="F:zinc ion binding"/>
    <property type="evidence" value="ECO:0007669"/>
    <property type="project" value="InterPro"/>
</dbReference>
<organism evidence="2 3">
    <name type="scientific">Tepidicaulis marinus</name>
    <dbReference type="NCBI Taxonomy" id="1333998"/>
    <lineage>
        <taxon>Bacteria</taxon>
        <taxon>Pseudomonadati</taxon>
        <taxon>Pseudomonadota</taxon>
        <taxon>Alphaproteobacteria</taxon>
        <taxon>Hyphomicrobiales</taxon>
        <taxon>Parvibaculaceae</taxon>
        <taxon>Tepidicaulis</taxon>
    </lineage>
</organism>
<dbReference type="AlphaFoldDB" id="A0A081BDB6"/>
<dbReference type="InterPro" id="IPR020843">
    <property type="entry name" value="ER"/>
</dbReference>
<dbReference type="InterPro" id="IPR051397">
    <property type="entry name" value="Zn-ADH-like_protein"/>
</dbReference>
<proteinExistence type="predicted"/>
<feature type="domain" description="Enoyl reductase (ER)" evidence="1">
    <location>
        <begin position="10"/>
        <end position="322"/>
    </location>
</feature>
<dbReference type="Gene3D" id="3.40.50.720">
    <property type="entry name" value="NAD(P)-binding Rossmann-like Domain"/>
    <property type="match status" value="1"/>
</dbReference>
<dbReference type="InterPro" id="IPR036291">
    <property type="entry name" value="NAD(P)-bd_dom_sf"/>
</dbReference>